<proteinExistence type="predicted"/>
<dbReference type="AlphaFoldDB" id="A0A4Q7NTS7"/>
<dbReference type="Proteomes" id="UP000293638">
    <property type="component" value="Unassembled WGS sequence"/>
</dbReference>
<dbReference type="EMBL" id="SGXD01000002">
    <property type="protein sequence ID" value="RZS90300.1"/>
    <property type="molecule type" value="Genomic_DNA"/>
</dbReference>
<evidence type="ECO:0000313" key="2">
    <source>
        <dbReference type="EMBL" id="RZS90300.1"/>
    </source>
</evidence>
<dbReference type="InterPro" id="IPR034660">
    <property type="entry name" value="DinB/YfiT-like"/>
</dbReference>
<dbReference type="Pfam" id="PF12867">
    <property type="entry name" value="DinB_2"/>
    <property type="match status" value="1"/>
</dbReference>
<comment type="caution">
    <text evidence="2">The sequence shown here is derived from an EMBL/GenBank/DDBJ whole genome shotgun (WGS) entry which is preliminary data.</text>
</comment>
<keyword evidence="3" id="KW-1185">Reference proteome</keyword>
<dbReference type="OrthoDB" id="3376896at2"/>
<accession>A0A4Q7NTS7</accession>
<evidence type="ECO:0000313" key="3">
    <source>
        <dbReference type="Proteomes" id="UP000293638"/>
    </source>
</evidence>
<dbReference type="SUPFAM" id="SSF109854">
    <property type="entry name" value="DinB/YfiT-like putative metalloenzymes"/>
    <property type="match status" value="1"/>
</dbReference>
<gene>
    <name evidence="2" type="ORF">EV189_2085</name>
</gene>
<reference evidence="2 3" key="1">
    <citation type="submission" date="2019-02" db="EMBL/GenBank/DDBJ databases">
        <title>Genomic Encyclopedia of Type Strains, Phase IV (KMG-IV): sequencing the most valuable type-strain genomes for metagenomic binning, comparative biology and taxonomic classification.</title>
        <authorList>
            <person name="Goeker M."/>
        </authorList>
    </citation>
    <scope>NUCLEOTIDE SEQUENCE [LARGE SCALE GENOMIC DNA]</scope>
    <source>
        <strain evidence="2 3">DSM 45622</strain>
    </source>
</reference>
<dbReference type="Gene3D" id="1.20.120.450">
    <property type="entry name" value="dinb family like domain"/>
    <property type="match status" value="1"/>
</dbReference>
<name>A0A4Q7NTS7_9ACTN</name>
<dbReference type="RefSeq" id="WP_130492776.1">
    <property type="nucleotide sequence ID" value="NZ_SGXD01000002.1"/>
</dbReference>
<protein>
    <submittedName>
        <fullName evidence="2">DinB family protein</fullName>
    </submittedName>
</protein>
<evidence type="ECO:0000259" key="1">
    <source>
        <dbReference type="Pfam" id="PF12867"/>
    </source>
</evidence>
<organism evidence="2 3">
    <name type="scientific">Motilibacter rhizosphaerae</name>
    <dbReference type="NCBI Taxonomy" id="598652"/>
    <lineage>
        <taxon>Bacteria</taxon>
        <taxon>Bacillati</taxon>
        <taxon>Actinomycetota</taxon>
        <taxon>Actinomycetes</taxon>
        <taxon>Motilibacterales</taxon>
        <taxon>Motilibacteraceae</taxon>
        <taxon>Motilibacter</taxon>
    </lineage>
</organism>
<feature type="domain" description="DinB-like" evidence="1">
    <location>
        <begin position="61"/>
        <end position="174"/>
    </location>
</feature>
<dbReference type="InterPro" id="IPR024775">
    <property type="entry name" value="DinB-like"/>
</dbReference>
<sequence>MSASAADTIVPDDKDWTWVLDGPCPECGFDARTLHGRDVAAQLPGLADRYAAALERPGAAVRTLPGTWSVLEYACHVRDVFRIFSERAALVLAEDGARFANWDQDATALEQDYAGQVPARVREELLEAARAAEQRWASVPEDAWERRGLRSNGSVFTLDSLGRYFLHDVVHHVHDVERQAL</sequence>